<dbReference type="InterPro" id="IPR012340">
    <property type="entry name" value="NA-bd_OB-fold"/>
</dbReference>
<organism evidence="2 3">
    <name type="scientific">Elongatibacter sediminis</name>
    <dbReference type="NCBI Taxonomy" id="3119006"/>
    <lineage>
        <taxon>Bacteria</taxon>
        <taxon>Pseudomonadati</taxon>
        <taxon>Pseudomonadota</taxon>
        <taxon>Gammaproteobacteria</taxon>
        <taxon>Chromatiales</taxon>
        <taxon>Wenzhouxiangellaceae</taxon>
        <taxon>Elongatibacter</taxon>
    </lineage>
</organism>
<dbReference type="SUPFAM" id="SSF51735">
    <property type="entry name" value="NAD(P)-binding Rossmann-fold domains"/>
    <property type="match status" value="1"/>
</dbReference>
<dbReference type="Pfam" id="PF01796">
    <property type="entry name" value="OB_ChsH2_C"/>
    <property type="match status" value="1"/>
</dbReference>
<reference evidence="2 3" key="1">
    <citation type="submission" date="2024-02" db="EMBL/GenBank/DDBJ databases">
        <title>A novel Wenzhouxiangellaceae bacterium, isolated from coastal sediments.</title>
        <authorList>
            <person name="Du Z.-J."/>
            <person name="Ye Y.-Q."/>
            <person name="Zhang X.-Y."/>
        </authorList>
    </citation>
    <scope>NUCLEOTIDE SEQUENCE [LARGE SCALE GENOMIC DNA]</scope>
    <source>
        <strain evidence="2 3">CH-27</strain>
    </source>
</reference>
<dbReference type="Proteomes" id="UP001359886">
    <property type="component" value="Unassembled WGS sequence"/>
</dbReference>
<dbReference type="EMBL" id="JAZHOG010000005">
    <property type="protein sequence ID" value="MEJ8567708.1"/>
    <property type="molecule type" value="Genomic_DNA"/>
</dbReference>
<dbReference type="PANTHER" id="PTHR34075:SF5">
    <property type="entry name" value="BLR3430 PROTEIN"/>
    <property type="match status" value="1"/>
</dbReference>
<evidence type="ECO:0000313" key="2">
    <source>
        <dbReference type="EMBL" id="MEJ8567708.1"/>
    </source>
</evidence>
<dbReference type="InterPro" id="IPR052513">
    <property type="entry name" value="Thioester_dehydratase-like"/>
</dbReference>
<dbReference type="AlphaFoldDB" id="A0AAW9RI06"/>
<name>A0AAW9RI06_9GAMM</name>
<protein>
    <submittedName>
        <fullName evidence="2">OB-fold domain-containing protein</fullName>
    </submittedName>
</protein>
<evidence type="ECO:0000259" key="1">
    <source>
        <dbReference type="Pfam" id="PF01796"/>
    </source>
</evidence>
<dbReference type="InterPro" id="IPR036291">
    <property type="entry name" value="NAD(P)-bd_dom_sf"/>
</dbReference>
<proteinExistence type="predicted"/>
<comment type="caution">
    <text evidence="2">The sequence shown here is derived from an EMBL/GenBank/DDBJ whole genome shotgun (WGS) entry which is preliminary data.</text>
</comment>
<accession>A0AAW9RI06</accession>
<evidence type="ECO:0000313" key="3">
    <source>
        <dbReference type="Proteomes" id="UP001359886"/>
    </source>
</evidence>
<sequence length="371" mass="39732">MCDRCKNFCYPAREICPDCWSAELRWVDVPGLGTLLSDSTMYGSINDYFATGLPWRVGTVQLDTGPTVLAHLHKETRVHERVQVIARTDISGQGVLAALPVNASPRNESSATPDALIQDRQLRSLTCDPKGRTVLISDARGELGSAIADALVKAGVKRIHGGGLLNRANGMQPAPLDLMDDGSVHALATKIGHNVDIVIHRVSLLQPGDIIGDSPPNRPDISAAQEELAANLLTFLRLAKTFGPLLRDRPNHVSAPARAWINLISAHALAANSGFGTSAVSHSAAWALSRALRAEFAGTGVKVIDVLYGPLDEDVGRKPDPPGVTPGRVASTILHALQQGLELATAGVYAEETLSRYREDPLAIEREDIRT</sequence>
<dbReference type="PANTHER" id="PTHR34075">
    <property type="entry name" value="BLR3430 PROTEIN"/>
    <property type="match status" value="1"/>
</dbReference>
<dbReference type="Gene3D" id="3.40.50.720">
    <property type="entry name" value="NAD(P)-binding Rossmann-like Domain"/>
    <property type="match status" value="1"/>
</dbReference>
<dbReference type="SUPFAM" id="SSF50249">
    <property type="entry name" value="Nucleic acid-binding proteins"/>
    <property type="match status" value="1"/>
</dbReference>
<dbReference type="InterPro" id="IPR002878">
    <property type="entry name" value="ChsH2_C"/>
</dbReference>
<gene>
    <name evidence="2" type="ORF">V3330_08740</name>
</gene>
<keyword evidence="3" id="KW-1185">Reference proteome</keyword>
<feature type="domain" description="ChsH2 C-terminal OB-fold" evidence="1">
    <location>
        <begin position="26"/>
        <end position="77"/>
    </location>
</feature>